<dbReference type="PANTHER" id="PTHR11860:SF118">
    <property type="entry name" value="CMRF35-LIKE MOLECULE 3-RELATED"/>
    <property type="match status" value="1"/>
</dbReference>
<reference evidence="5 6" key="1">
    <citation type="journal article" date="2019" name="Sci. Data">
        <title>Hybrid genome assembly and annotation of Danionella translucida.</title>
        <authorList>
            <person name="Kadobianskyi M."/>
            <person name="Schulze L."/>
            <person name="Schuelke M."/>
            <person name="Judkewitz B."/>
        </authorList>
    </citation>
    <scope>NUCLEOTIDE SEQUENCE [LARGE SCALE GENOMIC DNA]</scope>
    <source>
        <strain evidence="5 6">Bolton</strain>
    </source>
</reference>
<proteinExistence type="predicted"/>
<comment type="caution">
    <text evidence="5">The sequence shown here is derived from an EMBL/GenBank/DDBJ whole genome shotgun (WGS) entry which is preliminary data.</text>
</comment>
<feature type="transmembrane region" description="Helical" evidence="4">
    <location>
        <begin position="31"/>
        <end position="52"/>
    </location>
</feature>
<keyword evidence="4" id="KW-1133">Transmembrane helix</keyword>
<dbReference type="OrthoDB" id="8959642at2759"/>
<dbReference type="InterPro" id="IPR013783">
    <property type="entry name" value="Ig-like_fold"/>
</dbReference>
<dbReference type="AlphaFoldDB" id="A0A553QQ76"/>
<accession>A0A553QQ76</accession>
<name>A0A553QQ76_9TELE</name>
<dbReference type="InterPro" id="IPR050671">
    <property type="entry name" value="CD300_family_receptors"/>
</dbReference>
<keyword evidence="2 4" id="KW-0812">Transmembrane</keyword>
<dbReference type="EMBL" id="SRMA01025672">
    <property type="protein sequence ID" value="TRY92131.1"/>
    <property type="molecule type" value="Genomic_DNA"/>
</dbReference>
<dbReference type="PANTHER" id="PTHR11860">
    <property type="entry name" value="POLYMERIC-IMMUNOGLOBULIN RECEPTOR"/>
    <property type="match status" value="1"/>
</dbReference>
<evidence type="ECO:0008006" key="7">
    <source>
        <dbReference type="Google" id="ProtNLM"/>
    </source>
</evidence>
<dbReference type="GO" id="GO:0004888">
    <property type="term" value="F:transmembrane signaling receptor activity"/>
    <property type="evidence" value="ECO:0007669"/>
    <property type="project" value="TreeGrafter"/>
</dbReference>
<evidence type="ECO:0000256" key="2">
    <source>
        <dbReference type="ARBA" id="ARBA00022692"/>
    </source>
</evidence>
<sequence length="304" mass="33876">MASVQMSSDLVSAENLLLTKKERRNMRTLRWGIFSLFCTVCLVKTSVAVTAYEGTPVTFWVTYPPGYESHVKYLGRSGGYFEKLIESSEPNTWTRRGRFALFDNTSALALTATIFDPTLEDSGYFTLGVDVKMQIDPTAEIELAVRKAELQRTTKPPQGLSTPETGAAAQVVHDGVELMQDTEISPNISTQNWTRTRNQDSRLWLVLVCVSVLLLLCSFTVFKLITWVSANRMSGSESYQSRKTSPCVAEVYVKMNPIVPPNSALGAGSALEDFYMNITSEAEQIYTEMKPDVLHQSVHQATDQ</sequence>
<protein>
    <recommendedName>
        <fullName evidence="7">Immunoglobulin V-set domain-containing protein</fullName>
    </recommendedName>
</protein>
<feature type="transmembrane region" description="Helical" evidence="4">
    <location>
        <begin position="203"/>
        <end position="225"/>
    </location>
</feature>
<dbReference type="Gene3D" id="2.60.40.10">
    <property type="entry name" value="Immunoglobulins"/>
    <property type="match status" value="1"/>
</dbReference>
<evidence type="ECO:0000256" key="1">
    <source>
        <dbReference type="ARBA" id="ARBA00004370"/>
    </source>
</evidence>
<keyword evidence="3 4" id="KW-0472">Membrane</keyword>
<dbReference type="Proteomes" id="UP000316079">
    <property type="component" value="Unassembled WGS sequence"/>
</dbReference>
<dbReference type="GO" id="GO:0005886">
    <property type="term" value="C:plasma membrane"/>
    <property type="evidence" value="ECO:0007669"/>
    <property type="project" value="TreeGrafter"/>
</dbReference>
<keyword evidence="6" id="KW-1185">Reference proteome</keyword>
<evidence type="ECO:0000313" key="5">
    <source>
        <dbReference type="EMBL" id="TRY92131.1"/>
    </source>
</evidence>
<comment type="subcellular location">
    <subcellularLocation>
        <location evidence="1">Membrane</location>
    </subcellularLocation>
</comment>
<evidence type="ECO:0000256" key="4">
    <source>
        <dbReference type="SAM" id="Phobius"/>
    </source>
</evidence>
<evidence type="ECO:0000313" key="6">
    <source>
        <dbReference type="Proteomes" id="UP000316079"/>
    </source>
</evidence>
<gene>
    <name evidence="5" type="ORF">DNTS_031447</name>
</gene>
<organism evidence="5 6">
    <name type="scientific">Danionella cerebrum</name>
    <dbReference type="NCBI Taxonomy" id="2873325"/>
    <lineage>
        <taxon>Eukaryota</taxon>
        <taxon>Metazoa</taxon>
        <taxon>Chordata</taxon>
        <taxon>Craniata</taxon>
        <taxon>Vertebrata</taxon>
        <taxon>Euteleostomi</taxon>
        <taxon>Actinopterygii</taxon>
        <taxon>Neopterygii</taxon>
        <taxon>Teleostei</taxon>
        <taxon>Ostariophysi</taxon>
        <taxon>Cypriniformes</taxon>
        <taxon>Danionidae</taxon>
        <taxon>Danioninae</taxon>
        <taxon>Danionella</taxon>
    </lineage>
</organism>
<evidence type="ECO:0000256" key="3">
    <source>
        <dbReference type="ARBA" id="ARBA00023136"/>
    </source>
</evidence>